<dbReference type="InterPro" id="IPR029035">
    <property type="entry name" value="DHS-like_NAD/FAD-binding_dom"/>
</dbReference>
<evidence type="ECO:0000256" key="6">
    <source>
        <dbReference type="ARBA" id="ARBA00022679"/>
    </source>
</evidence>
<comment type="catalytic activity">
    <reaction evidence="11 12">
        <text>2 pyruvate + H(+) = (2S)-2-acetolactate + CO2</text>
        <dbReference type="Rhea" id="RHEA:25249"/>
        <dbReference type="ChEBI" id="CHEBI:15361"/>
        <dbReference type="ChEBI" id="CHEBI:15378"/>
        <dbReference type="ChEBI" id="CHEBI:16526"/>
        <dbReference type="ChEBI" id="CHEBI:58476"/>
        <dbReference type="EC" id="2.2.1.6"/>
    </reaction>
</comment>
<dbReference type="PANTHER" id="PTHR18968">
    <property type="entry name" value="THIAMINE PYROPHOSPHATE ENZYMES"/>
    <property type="match status" value="1"/>
</dbReference>
<gene>
    <name evidence="16" type="primary">ilvB</name>
    <name evidence="16" type="ORF">NCTC12020_01511</name>
</gene>
<dbReference type="NCBIfam" id="TIGR00118">
    <property type="entry name" value="acolac_lg"/>
    <property type="match status" value="1"/>
</dbReference>
<dbReference type="GO" id="GO:0050660">
    <property type="term" value="F:flavin adenine dinucleotide binding"/>
    <property type="evidence" value="ECO:0007669"/>
    <property type="project" value="InterPro"/>
</dbReference>
<feature type="domain" description="Thiamine pyrophosphate enzyme N-terminal TPP-binding" evidence="15">
    <location>
        <begin position="7"/>
        <end position="121"/>
    </location>
</feature>
<feature type="domain" description="Thiamine pyrophosphate enzyme TPP-binding" evidence="14">
    <location>
        <begin position="393"/>
        <end position="541"/>
    </location>
</feature>
<dbReference type="Gene3D" id="3.40.50.1220">
    <property type="entry name" value="TPP-binding domain"/>
    <property type="match status" value="1"/>
</dbReference>
<dbReference type="PROSITE" id="PS00187">
    <property type="entry name" value="TPP_ENZYMES"/>
    <property type="match status" value="1"/>
</dbReference>
<name>A0A380NMN4_9FIRM</name>
<sequence>MSSDTINGARIVLETLHRIGIRDFFGYPGGAVIPIYDEIYKYKGLNHYFARHEQGAAHEADGYARATGQCGVCLATSGPGATNLVTGLMTAHMDSVPILAITGQVGRSLLGKDAFQESDIVGITMPITKNNYLVKSIYDLPRILREAHYIATTGRPGPVLVDIPKDVQLASISRAEFERLCEEPFTLEGYEPNYKGHPLQIKKAVKLLQEAKRPLIIAGAGILKGQASEALYELATKTQIPVTNTLLGLGSFPGGHELFLGMLGMHGTAAANFATEEADVVLAAGIRFDDRIAGNPEAFCKQAKIIHIDIDPAEIEKNRSVDVPIVGDVKQVLQAMNAVLPESTHEAWCKQTKAWKEAYALRYRQVAADRLVPQKVLATLNELLQGEAIIVTDVGQHQMWAAQYFTYRAPNSIVTSGGAGTMGFGLPAAIGAQVGQPNKKVVLIVGDGGLQMTAHELMLLKQYQLPVKVVLLNNSYLGMVRQWQELFNDKRYSFVDLSVNPDFQTLAAAYGVRSVKIEGQHDLKAKLEAELASDEGVLIECVVEREENVYPMIPAGMTVAAMRGAKGVADDE</sequence>
<dbReference type="GO" id="GO:0003984">
    <property type="term" value="F:acetolactate synthase activity"/>
    <property type="evidence" value="ECO:0007669"/>
    <property type="project" value="UniProtKB-EC"/>
</dbReference>
<keyword evidence="8 12" id="KW-0460">Magnesium</keyword>
<organism evidence="16 17">
    <name type="scientific">Veillonella criceti</name>
    <dbReference type="NCBI Taxonomy" id="103891"/>
    <lineage>
        <taxon>Bacteria</taxon>
        <taxon>Bacillati</taxon>
        <taxon>Bacillota</taxon>
        <taxon>Negativicutes</taxon>
        <taxon>Veillonellales</taxon>
        <taxon>Veillonellaceae</taxon>
        <taxon>Veillonella</taxon>
    </lineage>
</organism>
<dbReference type="Pfam" id="PF02776">
    <property type="entry name" value="TPP_enzyme_N"/>
    <property type="match status" value="1"/>
</dbReference>
<comment type="cofactor">
    <cofactor evidence="12">
        <name>Mg(2+)</name>
        <dbReference type="ChEBI" id="CHEBI:18420"/>
    </cofactor>
    <text evidence="12">Binds 1 Mg(2+) ion per subunit.</text>
</comment>
<dbReference type="UniPathway" id="UPA00047">
    <property type="reaction ID" value="UER00055"/>
</dbReference>
<comment type="cofactor">
    <cofactor evidence="12">
        <name>thiamine diphosphate</name>
        <dbReference type="ChEBI" id="CHEBI:58937"/>
    </cofactor>
    <text evidence="12">Binds 1 thiamine pyrophosphate per subunit.</text>
</comment>
<keyword evidence="10 12" id="KW-0100">Branched-chain amino acid biosynthesis</keyword>
<dbReference type="Gene3D" id="3.40.50.970">
    <property type="match status" value="2"/>
</dbReference>
<keyword evidence="17" id="KW-1185">Reference proteome</keyword>
<evidence type="ECO:0000256" key="10">
    <source>
        <dbReference type="ARBA" id="ARBA00023304"/>
    </source>
</evidence>
<evidence type="ECO:0000256" key="3">
    <source>
        <dbReference type="ARBA" id="ARBA00007812"/>
    </source>
</evidence>
<evidence type="ECO:0000256" key="11">
    <source>
        <dbReference type="ARBA" id="ARBA00048670"/>
    </source>
</evidence>
<evidence type="ECO:0000256" key="5">
    <source>
        <dbReference type="ARBA" id="ARBA00022605"/>
    </source>
</evidence>
<dbReference type="CDD" id="cd02015">
    <property type="entry name" value="TPP_AHAS"/>
    <property type="match status" value="1"/>
</dbReference>
<dbReference type="Proteomes" id="UP000255367">
    <property type="component" value="Unassembled WGS sequence"/>
</dbReference>
<evidence type="ECO:0000256" key="8">
    <source>
        <dbReference type="ARBA" id="ARBA00022842"/>
    </source>
</evidence>
<dbReference type="InterPro" id="IPR012000">
    <property type="entry name" value="Thiamin_PyroP_enz_cen_dom"/>
</dbReference>
<dbReference type="EC" id="2.2.1.6" evidence="4 12"/>
<dbReference type="GO" id="GO:0009099">
    <property type="term" value="P:L-valine biosynthetic process"/>
    <property type="evidence" value="ECO:0007669"/>
    <property type="project" value="UniProtKB-UniPathway"/>
</dbReference>
<evidence type="ECO:0000256" key="7">
    <source>
        <dbReference type="ARBA" id="ARBA00022723"/>
    </source>
</evidence>
<protein>
    <recommendedName>
        <fullName evidence="4 12">Acetolactate synthase</fullName>
        <ecNumber evidence="4 12">2.2.1.6</ecNumber>
    </recommendedName>
</protein>
<evidence type="ECO:0000256" key="1">
    <source>
        <dbReference type="ARBA" id="ARBA00004974"/>
    </source>
</evidence>
<evidence type="ECO:0000256" key="4">
    <source>
        <dbReference type="ARBA" id="ARBA00013145"/>
    </source>
</evidence>
<keyword evidence="6 12" id="KW-0808">Transferase</keyword>
<evidence type="ECO:0000313" key="17">
    <source>
        <dbReference type="Proteomes" id="UP000255367"/>
    </source>
</evidence>
<dbReference type="OrthoDB" id="4494979at2"/>
<dbReference type="SUPFAM" id="SSF52467">
    <property type="entry name" value="DHS-like NAD/FAD-binding domain"/>
    <property type="match status" value="1"/>
</dbReference>
<dbReference type="InterPro" id="IPR011766">
    <property type="entry name" value="TPP_enzyme_TPP-bd"/>
</dbReference>
<dbReference type="GO" id="GO:0030976">
    <property type="term" value="F:thiamine pyrophosphate binding"/>
    <property type="evidence" value="ECO:0007669"/>
    <property type="project" value="UniProtKB-UniRule"/>
</dbReference>
<dbReference type="InterPro" id="IPR012001">
    <property type="entry name" value="Thiamin_PyroP_enz_TPP-bd_dom"/>
</dbReference>
<dbReference type="Pfam" id="PF00205">
    <property type="entry name" value="TPP_enzyme_M"/>
    <property type="match status" value="1"/>
</dbReference>
<dbReference type="GO" id="GO:0005948">
    <property type="term" value="C:acetolactate synthase complex"/>
    <property type="evidence" value="ECO:0007669"/>
    <property type="project" value="TreeGrafter"/>
</dbReference>
<feature type="domain" description="Thiamine pyrophosphate enzyme central" evidence="13">
    <location>
        <begin position="201"/>
        <end position="336"/>
    </location>
</feature>
<reference evidence="16 17" key="1">
    <citation type="submission" date="2018-06" db="EMBL/GenBank/DDBJ databases">
        <authorList>
            <consortium name="Pathogen Informatics"/>
            <person name="Doyle S."/>
        </authorList>
    </citation>
    <scope>NUCLEOTIDE SEQUENCE [LARGE SCALE GENOMIC DNA]</scope>
    <source>
        <strain evidence="16 17">NCTC12020</strain>
    </source>
</reference>
<evidence type="ECO:0000256" key="9">
    <source>
        <dbReference type="ARBA" id="ARBA00023052"/>
    </source>
</evidence>
<evidence type="ECO:0000259" key="14">
    <source>
        <dbReference type="Pfam" id="PF02775"/>
    </source>
</evidence>
<comment type="pathway">
    <text evidence="2 12">Amino-acid biosynthesis; L-valine biosynthesis; L-valine from pyruvate: step 1/4.</text>
</comment>
<dbReference type="EMBL" id="UHIO01000001">
    <property type="protein sequence ID" value="SUP44110.1"/>
    <property type="molecule type" value="Genomic_DNA"/>
</dbReference>
<comment type="pathway">
    <text evidence="1 12">Amino-acid biosynthesis; L-isoleucine biosynthesis; L-isoleucine from 2-oxobutanoate: step 1/4.</text>
</comment>
<dbReference type="GO" id="GO:0000287">
    <property type="term" value="F:magnesium ion binding"/>
    <property type="evidence" value="ECO:0007669"/>
    <property type="project" value="UniProtKB-UniRule"/>
</dbReference>
<evidence type="ECO:0000256" key="12">
    <source>
        <dbReference type="RuleBase" id="RU003591"/>
    </source>
</evidence>
<dbReference type="GO" id="GO:0009097">
    <property type="term" value="P:isoleucine biosynthetic process"/>
    <property type="evidence" value="ECO:0007669"/>
    <property type="project" value="UniProtKB-UniPathway"/>
</dbReference>
<evidence type="ECO:0000313" key="16">
    <source>
        <dbReference type="EMBL" id="SUP44110.1"/>
    </source>
</evidence>
<dbReference type="Pfam" id="PF02775">
    <property type="entry name" value="TPP_enzyme_C"/>
    <property type="match status" value="1"/>
</dbReference>
<dbReference type="UniPathway" id="UPA00049">
    <property type="reaction ID" value="UER00059"/>
</dbReference>
<evidence type="ECO:0000256" key="2">
    <source>
        <dbReference type="ARBA" id="ARBA00005025"/>
    </source>
</evidence>
<keyword evidence="5 12" id="KW-0028">Amino-acid biosynthesis</keyword>
<dbReference type="InterPro" id="IPR045229">
    <property type="entry name" value="TPP_enz"/>
</dbReference>
<dbReference type="InterPro" id="IPR039368">
    <property type="entry name" value="AHAS_TPP"/>
</dbReference>
<dbReference type="InterPro" id="IPR012846">
    <property type="entry name" value="Acetolactate_synth_lsu"/>
</dbReference>
<evidence type="ECO:0000259" key="15">
    <source>
        <dbReference type="Pfam" id="PF02776"/>
    </source>
</evidence>
<dbReference type="PANTHER" id="PTHR18968:SF13">
    <property type="entry name" value="ACETOLACTATE SYNTHASE CATALYTIC SUBUNIT, MITOCHONDRIAL"/>
    <property type="match status" value="1"/>
</dbReference>
<dbReference type="FunFam" id="3.40.50.970:FF:000007">
    <property type="entry name" value="Acetolactate synthase"/>
    <property type="match status" value="1"/>
</dbReference>
<dbReference type="CDD" id="cd07035">
    <property type="entry name" value="TPP_PYR_POX_like"/>
    <property type="match status" value="1"/>
</dbReference>
<dbReference type="FunFam" id="3.40.50.1220:FF:000008">
    <property type="entry name" value="Acetolactate synthase"/>
    <property type="match status" value="1"/>
</dbReference>
<dbReference type="InterPro" id="IPR029061">
    <property type="entry name" value="THDP-binding"/>
</dbReference>
<dbReference type="AlphaFoldDB" id="A0A380NMN4"/>
<keyword evidence="7 12" id="KW-0479">Metal-binding</keyword>
<comment type="similarity">
    <text evidence="3 12">Belongs to the TPP enzyme family.</text>
</comment>
<dbReference type="SUPFAM" id="SSF52518">
    <property type="entry name" value="Thiamin diphosphate-binding fold (THDP-binding)"/>
    <property type="match status" value="2"/>
</dbReference>
<accession>A0A380NMN4</accession>
<proteinExistence type="inferred from homology"/>
<dbReference type="RefSeq" id="WP_115310637.1">
    <property type="nucleotide sequence ID" value="NZ_UHIO01000001.1"/>
</dbReference>
<evidence type="ECO:0000259" key="13">
    <source>
        <dbReference type="Pfam" id="PF00205"/>
    </source>
</evidence>
<keyword evidence="9 12" id="KW-0786">Thiamine pyrophosphate</keyword>
<dbReference type="InterPro" id="IPR000399">
    <property type="entry name" value="TPP-bd_CS"/>
</dbReference>